<dbReference type="Proteomes" id="UP000050554">
    <property type="component" value="Unassembled WGS sequence"/>
</dbReference>
<comment type="caution">
    <text evidence="5">The sequence shown here is derived from an EMBL/GenBank/DDBJ whole genome shotgun (WGS) entry which is preliminary data.</text>
</comment>
<dbReference type="InterPro" id="IPR023214">
    <property type="entry name" value="HAD_sf"/>
</dbReference>
<dbReference type="Pfam" id="PF13419">
    <property type="entry name" value="HAD_2"/>
    <property type="match status" value="1"/>
</dbReference>
<dbReference type="PANTHER" id="PTHR46470">
    <property type="entry name" value="N-ACYLNEURAMINATE-9-PHOSPHATASE"/>
    <property type="match status" value="1"/>
</dbReference>
<keyword evidence="4" id="KW-0460">Magnesium</keyword>
<dbReference type="EMBL" id="LJRF01000152">
    <property type="protein sequence ID" value="KPY44992.1"/>
    <property type="molecule type" value="Genomic_DNA"/>
</dbReference>
<protein>
    <submittedName>
        <fullName evidence="5">Hydrolase</fullName>
    </submittedName>
</protein>
<comment type="cofactor">
    <cofactor evidence="1">
        <name>Mg(2+)</name>
        <dbReference type="ChEBI" id="CHEBI:18420"/>
    </cofactor>
</comment>
<dbReference type="GO" id="GO:0044281">
    <property type="term" value="P:small molecule metabolic process"/>
    <property type="evidence" value="ECO:0007669"/>
    <property type="project" value="UniProtKB-ARBA"/>
</dbReference>
<gene>
    <name evidence="5" type="ORF">ALO47_00222</name>
</gene>
<reference evidence="5 6" key="1">
    <citation type="submission" date="2015-09" db="EMBL/GenBank/DDBJ databases">
        <title>Genome announcement of multiple Pseudomonas syringae strains.</title>
        <authorList>
            <person name="Thakur S."/>
            <person name="Wang P.W."/>
            <person name="Gong Y."/>
            <person name="Weir B.S."/>
            <person name="Guttman D.S."/>
        </authorList>
    </citation>
    <scope>NUCLEOTIDE SEQUENCE [LARGE SCALE GENOMIC DNA]</scope>
    <source>
        <strain evidence="5 6">ICMP3882</strain>
    </source>
</reference>
<keyword evidence="3 5" id="KW-0378">Hydrolase</keyword>
<dbReference type="SFLD" id="SFLDS00003">
    <property type="entry name" value="Haloacid_Dehalogenase"/>
    <property type="match status" value="1"/>
</dbReference>
<dbReference type="NCBIfam" id="TIGR01549">
    <property type="entry name" value="HAD-SF-IA-v1"/>
    <property type="match status" value="1"/>
</dbReference>
<name>A0A0N8SNZ8_PSESI</name>
<dbReference type="InterPro" id="IPR051400">
    <property type="entry name" value="HAD-like_hydrolase"/>
</dbReference>
<keyword evidence="2" id="KW-0479">Metal-binding</keyword>
<evidence type="ECO:0000256" key="4">
    <source>
        <dbReference type="ARBA" id="ARBA00022842"/>
    </source>
</evidence>
<organism evidence="5 6">
    <name type="scientific">Pseudomonas syringae pv. ribicola</name>
    <dbReference type="NCBI Taxonomy" id="55398"/>
    <lineage>
        <taxon>Bacteria</taxon>
        <taxon>Pseudomonadati</taxon>
        <taxon>Pseudomonadota</taxon>
        <taxon>Gammaproteobacteria</taxon>
        <taxon>Pseudomonadales</taxon>
        <taxon>Pseudomonadaceae</taxon>
        <taxon>Pseudomonas</taxon>
    </lineage>
</organism>
<dbReference type="PANTHER" id="PTHR46470:SF2">
    <property type="entry name" value="GLYCERALDEHYDE 3-PHOSPHATE PHOSPHATASE"/>
    <property type="match status" value="1"/>
</dbReference>
<dbReference type="Gene3D" id="3.40.50.1000">
    <property type="entry name" value="HAD superfamily/HAD-like"/>
    <property type="match status" value="1"/>
</dbReference>
<dbReference type="GO" id="GO:0016791">
    <property type="term" value="F:phosphatase activity"/>
    <property type="evidence" value="ECO:0007669"/>
    <property type="project" value="TreeGrafter"/>
</dbReference>
<proteinExistence type="predicted"/>
<dbReference type="InterPro" id="IPR041492">
    <property type="entry name" value="HAD_2"/>
</dbReference>
<evidence type="ECO:0000256" key="2">
    <source>
        <dbReference type="ARBA" id="ARBA00022723"/>
    </source>
</evidence>
<dbReference type="InterPro" id="IPR006439">
    <property type="entry name" value="HAD-SF_hydro_IA"/>
</dbReference>
<dbReference type="Gene3D" id="1.20.120.710">
    <property type="entry name" value="Haloacid dehalogenase hydrolase-like domain"/>
    <property type="match status" value="1"/>
</dbReference>
<dbReference type="GO" id="GO:0046872">
    <property type="term" value="F:metal ion binding"/>
    <property type="evidence" value="ECO:0007669"/>
    <property type="project" value="UniProtKB-KW"/>
</dbReference>
<dbReference type="SFLD" id="SFLDG01129">
    <property type="entry name" value="C1.5:_HAD__Beta-PGM__Phosphata"/>
    <property type="match status" value="1"/>
</dbReference>
<dbReference type="InterPro" id="IPR036412">
    <property type="entry name" value="HAD-like_sf"/>
</dbReference>
<dbReference type="AlphaFoldDB" id="A0A0N8SNZ8"/>
<accession>A0A0N8SNZ8</accession>
<evidence type="ECO:0000256" key="3">
    <source>
        <dbReference type="ARBA" id="ARBA00022801"/>
    </source>
</evidence>
<evidence type="ECO:0000256" key="1">
    <source>
        <dbReference type="ARBA" id="ARBA00001946"/>
    </source>
</evidence>
<dbReference type="PRINTS" id="PR00413">
    <property type="entry name" value="HADHALOGNASE"/>
</dbReference>
<dbReference type="PATRIC" id="fig|55398.3.peg.276"/>
<dbReference type="SUPFAM" id="SSF56784">
    <property type="entry name" value="HAD-like"/>
    <property type="match status" value="1"/>
</dbReference>
<dbReference type="RefSeq" id="WP_004882317.1">
    <property type="nucleotide sequence ID" value="NZ_LJRF01000152.1"/>
</dbReference>
<evidence type="ECO:0000313" key="6">
    <source>
        <dbReference type="Proteomes" id="UP000050554"/>
    </source>
</evidence>
<sequence>MLPKAVLFDLDNTLTNRALSIERYVKCFLKDFGLVVHADSQAIVRLISQVDNEGYLKAGSAFSSIRQAVGHVLAHELAWSVAQTPQTLSDHWQIHFPRSAVAMSGSELLVEELSRRDIRIAIVSNGAESSRQSTVACLPFASHIDAIFSSEKVGTTKPASAIFLAAAEHLQVRPEECWFVGDHPVNDYLGACSAGMRAVWLRGFHEWPQEMGGAPVSISSLHEVVGLLNEITE</sequence>
<evidence type="ECO:0000313" key="5">
    <source>
        <dbReference type="EMBL" id="KPY44992.1"/>
    </source>
</evidence>